<feature type="compositionally biased region" description="Low complexity" evidence="13">
    <location>
        <begin position="273"/>
        <end position="294"/>
    </location>
</feature>
<dbReference type="InterPro" id="IPR001965">
    <property type="entry name" value="Znf_PHD"/>
</dbReference>
<evidence type="ECO:0000313" key="19">
    <source>
        <dbReference type="WBParaSite" id="TTAC_0000934901-mRNA-1"/>
    </source>
</evidence>
<dbReference type="SUPFAM" id="SSF63748">
    <property type="entry name" value="Tudor/PWWP/MBT"/>
    <property type="match status" value="2"/>
</dbReference>
<keyword evidence="9" id="KW-0862">Zinc</keyword>
<evidence type="ECO:0000256" key="8">
    <source>
        <dbReference type="ARBA" id="ARBA00022771"/>
    </source>
</evidence>
<dbReference type="InterPro" id="IPR050777">
    <property type="entry name" value="SET2_Histone-Lys_MeTrsfase"/>
</dbReference>
<gene>
    <name evidence="17" type="ORF">TTAC_LOCUS9334</name>
</gene>
<feature type="domain" description="PWWP" evidence="16">
    <location>
        <begin position="52"/>
        <end position="114"/>
    </location>
</feature>
<evidence type="ECO:0000259" key="15">
    <source>
        <dbReference type="PROSITE" id="PS50280"/>
    </source>
</evidence>
<evidence type="ECO:0000256" key="3">
    <source>
        <dbReference type="ARBA" id="ARBA00022454"/>
    </source>
</evidence>
<keyword evidence="6" id="KW-0949">S-adenosyl-L-methionine</keyword>
<evidence type="ECO:0000256" key="4">
    <source>
        <dbReference type="ARBA" id="ARBA00022603"/>
    </source>
</evidence>
<dbReference type="Pfam" id="PF00855">
    <property type="entry name" value="PWWP"/>
    <property type="match status" value="2"/>
</dbReference>
<evidence type="ECO:0000256" key="11">
    <source>
        <dbReference type="ARBA" id="ARBA00023242"/>
    </source>
</evidence>
<dbReference type="GO" id="GO:0008168">
    <property type="term" value="F:methyltransferase activity"/>
    <property type="evidence" value="ECO:0007669"/>
    <property type="project" value="UniProtKB-KW"/>
</dbReference>
<name>A0A0R3X736_HYDTA</name>
<dbReference type="GO" id="GO:0006325">
    <property type="term" value="P:chromatin organization"/>
    <property type="evidence" value="ECO:0007669"/>
    <property type="project" value="UniProtKB-KW"/>
</dbReference>
<evidence type="ECO:0000256" key="6">
    <source>
        <dbReference type="ARBA" id="ARBA00022691"/>
    </source>
</evidence>
<dbReference type="GO" id="GO:0032259">
    <property type="term" value="P:methylation"/>
    <property type="evidence" value="ECO:0007669"/>
    <property type="project" value="UniProtKB-KW"/>
</dbReference>
<dbReference type="Gene3D" id="2.170.270.10">
    <property type="entry name" value="SET domain"/>
    <property type="match status" value="1"/>
</dbReference>
<dbReference type="InterPro" id="IPR046341">
    <property type="entry name" value="SET_dom_sf"/>
</dbReference>
<dbReference type="CDD" id="cd15568">
    <property type="entry name" value="PHD5_NSD"/>
    <property type="match status" value="1"/>
</dbReference>
<feature type="region of interest" description="Disordered" evidence="13">
    <location>
        <begin position="1268"/>
        <end position="1341"/>
    </location>
</feature>
<feature type="region of interest" description="Disordered" evidence="13">
    <location>
        <begin position="976"/>
        <end position="1061"/>
    </location>
</feature>
<feature type="compositionally biased region" description="Acidic residues" evidence="13">
    <location>
        <begin position="1268"/>
        <end position="1289"/>
    </location>
</feature>
<protein>
    <submittedName>
        <fullName evidence="19">Histone-lysine N-methyltransferase</fullName>
    </submittedName>
</protein>
<dbReference type="CDD" id="cd05838">
    <property type="entry name" value="PWWP_NSD_rpt2"/>
    <property type="match status" value="1"/>
</dbReference>
<dbReference type="PROSITE" id="PS50812">
    <property type="entry name" value="PWWP"/>
    <property type="match status" value="2"/>
</dbReference>
<evidence type="ECO:0000256" key="13">
    <source>
        <dbReference type="SAM" id="MobiDB-lite"/>
    </source>
</evidence>
<dbReference type="PROSITE" id="PS50280">
    <property type="entry name" value="SET"/>
    <property type="match status" value="1"/>
</dbReference>
<keyword evidence="7" id="KW-0479">Metal-binding</keyword>
<feature type="compositionally biased region" description="Polar residues" evidence="13">
    <location>
        <begin position="1293"/>
        <end position="1304"/>
    </location>
</feature>
<evidence type="ECO:0000256" key="12">
    <source>
        <dbReference type="PROSITE-ProRule" id="PRU00146"/>
    </source>
</evidence>
<feature type="compositionally biased region" description="Basic and acidic residues" evidence="13">
    <location>
        <begin position="295"/>
        <end position="305"/>
    </location>
</feature>
<dbReference type="InterPro" id="IPR013083">
    <property type="entry name" value="Znf_RING/FYVE/PHD"/>
</dbReference>
<dbReference type="SMART" id="SM00249">
    <property type="entry name" value="PHD"/>
    <property type="match status" value="4"/>
</dbReference>
<dbReference type="GO" id="GO:0008270">
    <property type="term" value="F:zinc ion binding"/>
    <property type="evidence" value="ECO:0007669"/>
    <property type="project" value="UniProtKB-KW"/>
</dbReference>
<organism evidence="19">
    <name type="scientific">Hydatigena taeniaeformis</name>
    <name type="common">Feline tapeworm</name>
    <name type="synonym">Taenia taeniaeformis</name>
    <dbReference type="NCBI Taxonomy" id="6205"/>
    <lineage>
        <taxon>Eukaryota</taxon>
        <taxon>Metazoa</taxon>
        <taxon>Spiralia</taxon>
        <taxon>Lophotrochozoa</taxon>
        <taxon>Platyhelminthes</taxon>
        <taxon>Cestoda</taxon>
        <taxon>Eucestoda</taxon>
        <taxon>Cyclophyllidea</taxon>
        <taxon>Taeniidae</taxon>
        <taxon>Hydatigera</taxon>
    </lineage>
</organism>
<evidence type="ECO:0000256" key="1">
    <source>
        <dbReference type="ARBA" id="ARBA00004123"/>
    </source>
</evidence>
<feature type="compositionally biased region" description="Polar residues" evidence="13">
    <location>
        <begin position="982"/>
        <end position="995"/>
    </location>
</feature>
<dbReference type="GO" id="GO:0005634">
    <property type="term" value="C:nucleus"/>
    <property type="evidence" value="ECO:0007669"/>
    <property type="project" value="UniProtKB-SubCell"/>
</dbReference>
<dbReference type="Gene3D" id="3.30.40.10">
    <property type="entry name" value="Zinc/RING finger domain, C3HC4 (zinc finger)"/>
    <property type="match status" value="2"/>
</dbReference>
<dbReference type="SMART" id="SM00317">
    <property type="entry name" value="SET"/>
    <property type="match status" value="1"/>
</dbReference>
<feature type="compositionally biased region" description="Pro residues" evidence="13">
    <location>
        <begin position="1030"/>
        <end position="1040"/>
    </location>
</feature>
<dbReference type="SUPFAM" id="SSF57903">
    <property type="entry name" value="FYVE/PHD zinc finger"/>
    <property type="match status" value="3"/>
</dbReference>
<keyword evidence="4" id="KW-0489">Methyltransferase</keyword>
<feature type="domain" description="PWWP" evidence="16">
    <location>
        <begin position="561"/>
        <end position="623"/>
    </location>
</feature>
<feature type="region of interest" description="Disordered" evidence="13">
    <location>
        <begin position="271"/>
        <end position="305"/>
    </location>
</feature>
<dbReference type="WBParaSite" id="TTAC_0000934901-mRNA-1">
    <property type="protein sequence ID" value="TTAC_0000934901-mRNA-1"/>
    <property type="gene ID" value="TTAC_0000934901"/>
</dbReference>
<evidence type="ECO:0000313" key="17">
    <source>
        <dbReference type="EMBL" id="VDM34105.1"/>
    </source>
</evidence>
<dbReference type="STRING" id="6205.A0A0R3X736"/>
<reference evidence="19" key="1">
    <citation type="submission" date="2016-04" db="UniProtKB">
        <authorList>
            <consortium name="WormBaseParasite"/>
        </authorList>
    </citation>
    <scope>IDENTIFICATION</scope>
</reference>
<evidence type="ECO:0000256" key="2">
    <source>
        <dbReference type="ARBA" id="ARBA00004286"/>
    </source>
</evidence>
<evidence type="ECO:0000313" key="18">
    <source>
        <dbReference type="Proteomes" id="UP000274429"/>
    </source>
</evidence>
<feature type="domain" description="PHD-type" evidence="14">
    <location>
        <begin position="327"/>
        <end position="383"/>
    </location>
</feature>
<reference evidence="17 18" key="2">
    <citation type="submission" date="2018-11" db="EMBL/GenBank/DDBJ databases">
        <authorList>
            <consortium name="Pathogen Informatics"/>
        </authorList>
    </citation>
    <scope>NUCLEOTIDE SEQUENCE [LARGE SCALE GENOMIC DNA]</scope>
</reference>
<dbReference type="CDD" id="cd15489">
    <property type="entry name" value="PHD_SF"/>
    <property type="match status" value="1"/>
</dbReference>
<evidence type="ECO:0000256" key="10">
    <source>
        <dbReference type="ARBA" id="ARBA00022853"/>
    </source>
</evidence>
<comment type="subcellular location">
    <subcellularLocation>
        <location evidence="2">Chromosome</location>
    </subcellularLocation>
    <subcellularLocation>
        <location evidence="1">Nucleus</location>
    </subcellularLocation>
</comment>
<proteinExistence type="predicted"/>
<dbReference type="PANTHER" id="PTHR22884">
    <property type="entry name" value="SET DOMAIN PROTEINS"/>
    <property type="match status" value="1"/>
</dbReference>
<evidence type="ECO:0000259" key="14">
    <source>
        <dbReference type="PROSITE" id="PS50016"/>
    </source>
</evidence>
<sequence>MTGDPGIEDDRNAIQCADSPRAHNQQIAAAIRAEAHGLALVQMESNRSDFSIGSVFWAKVGTYPWWPCMIYNSPDGSGYIKHLKTTTKYHVQFFGPTVERAWISDANLIPYDSDCNLGAQLEKLQKSQGPKYELRVPNTQRSRWEESCKEANAACQLSLEERIQFFGRIAPASRPSLAAPELEAMLLKNVERIPLTIEEEAESLNTFVKTEKARCLEINPGIDETELDRVLRIQWSGFDFATQRSYLSRKLAIFGLESAADVDEEMRERATARRASVSGSVTSTAKKSVSSVGSKAERSRRQVDDGRSRVDAEILRLIASPGPYRFQPVCFVCMETTNDRSVLLKCKGACGRYWHPGCLPESITLDREIVNPTKFMCYDCQKKTYPCNVCGVAKENDATNEMYSCQVGFNIQFSIIALSQMRDCGKWYHRHCLESQPGVIFEDGLVRCPSHVCATCCLENPRTPCAVGRNMIQCFSYARFCMILFFKCSELAIGPLYLLALVTRIDSSIFCFLGPTLRQVNCEFCPTSYHRTCLGDTASEQTIKGNTFRCNNCKRGVQPRYAQVVWVKVHGCRWWPCEIIHSRNAPLNIYSLKHSDGEFVIHFIGSNEYGWVHRCQTFPFECALGSLLAAEVSNAVAPLDKAFGRALFEAPQVHQLYVSYLRKRGLSLVSMVTEALTDEQLIPLSTLDAAAAVGILSHTETEAKALDEAMAKFEGISSNVFASSNEEMLTKQALPTTLCECARKLEEEEQQRPDSGERGEDEVKSHWRCSVDASCRNILEGIECSPKVCSVMAHNPSGNCGNLNFSNPSVVALFLTTNRGVGLKVVKPVAKSALVIEYVGEVISVAEANRRLNRGIAACNAAAATAHNSELLPSTHLLHFTSDLVIDASRVGNEARFVNHSCEPNATCRVCNVDGTLRLGLFAMRCLEEQEEVTIDYRKAQLLDCYFMNSTNVCVCGSETCDGFVRLPHKFFPNEKVRKSRPSTTLAASKSQPPTSDRLLRSGRLSEVPRRPETMGPPPPPRHSLTERLMPPPSAPPMPSSEPDLPLRSRSGGGGSSSTVPHHLLSAAATEKPPPVTVTPATPTHCTPKVVVTQRLTQPLHEDYCFRCGDGGEMIACNRASCPRVYHLGCLGLSTPPRGDWHCPWHFCDVCGHPSLQMCCRCPNSYCLDHSSTKDGKELIRVHELDVSRWLRTLKVLEKCSSDPVEMTRMTAALIIRCRWVCHVHSQARTRLRGPATPLKGNELAETTELPAGNECVGSDDEEFIASCDSSDDSDDDIYNDFETADNEEGVTATLQDEVNNVSGNDDGEGNTRNISEEVEREMEDNTKRDFDSPYGGVDEA</sequence>
<evidence type="ECO:0000256" key="7">
    <source>
        <dbReference type="ARBA" id="ARBA00022723"/>
    </source>
</evidence>
<dbReference type="InterPro" id="IPR019787">
    <property type="entry name" value="Znf_PHD-finger"/>
</dbReference>
<evidence type="ECO:0000256" key="9">
    <source>
        <dbReference type="ARBA" id="ARBA00022833"/>
    </source>
</evidence>
<keyword evidence="11" id="KW-0539">Nucleus</keyword>
<accession>A0A0R3X736</accession>
<dbReference type="Gene3D" id="2.30.30.140">
    <property type="match status" value="2"/>
</dbReference>
<dbReference type="SMART" id="SM00293">
    <property type="entry name" value="PWWP"/>
    <property type="match status" value="2"/>
</dbReference>
<dbReference type="Proteomes" id="UP000274429">
    <property type="component" value="Unassembled WGS sequence"/>
</dbReference>
<keyword evidence="3" id="KW-0158">Chromosome</keyword>
<dbReference type="GO" id="GO:0005694">
    <property type="term" value="C:chromosome"/>
    <property type="evidence" value="ECO:0007669"/>
    <property type="project" value="UniProtKB-SubCell"/>
</dbReference>
<keyword evidence="18" id="KW-1185">Reference proteome</keyword>
<keyword evidence="8 12" id="KW-0863">Zinc-finger</keyword>
<dbReference type="OrthoDB" id="422362at2759"/>
<feature type="domain" description="SET" evidence="15">
    <location>
        <begin position="809"/>
        <end position="938"/>
    </location>
</feature>
<evidence type="ECO:0000256" key="5">
    <source>
        <dbReference type="ARBA" id="ARBA00022679"/>
    </source>
</evidence>
<dbReference type="InterPro" id="IPR001214">
    <property type="entry name" value="SET_dom"/>
</dbReference>
<dbReference type="CDD" id="cd20144">
    <property type="entry name" value="PWWP_NSD_rpt1"/>
    <property type="match status" value="1"/>
</dbReference>
<dbReference type="EMBL" id="UYWX01020765">
    <property type="protein sequence ID" value="VDM34105.1"/>
    <property type="molecule type" value="Genomic_DNA"/>
</dbReference>
<dbReference type="Pfam" id="PF00856">
    <property type="entry name" value="SET"/>
    <property type="match status" value="1"/>
</dbReference>
<dbReference type="InterPro" id="IPR011011">
    <property type="entry name" value="Znf_FYVE_PHD"/>
</dbReference>
<dbReference type="SUPFAM" id="SSF82199">
    <property type="entry name" value="SET domain"/>
    <property type="match status" value="1"/>
</dbReference>
<evidence type="ECO:0000259" key="16">
    <source>
        <dbReference type="PROSITE" id="PS50812"/>
    </source>
</evidence>
<dbReference type="PROSITE" id="PS50016">
    <property type="entry name" value="ZF_PHD_2"/>
    <property type="match status" value="1"/>
</dbReference>
<dbReference type="InterPro" id="IPR000313">
    <property type="entry name" value="PWWP_dom"/>
</dbReference>
<keyword evidence="5" id="KW-0808">Transferase</keyword>
<keyword evidence="10" id="KW-0156">Chromatin regulator</keyword>